<feature type="region of interest" description="Disordered" evidence="1">
    <location>
        <begin position="1"/>
        <end position="38"/>
    </location>
</feature>
<feature type="region of interest" description="Disordered" evidence="1">
    <location>
        <begin position="56"/>
        <end position="84"/>
    </location>
</feature>
<accession>A0A4Y2AA76</accession>
<dbReference type="AlphaFoldDB" id="A0A4Y2AA76"/>
<sequence length="84" mass="9650">MTVPPHSNAHTSSFPSPFPSDNCQPLKDVPMSGKGDITKVDKEWRHSLRVRAMLKEYRNRDLKEGKAPMQRPQVPRRRSPQNEA</sequence>
<evidence type="ECO:0000313" key="2">
    <source>
        <dbReference type="EMBL" id="GBL76733.1"/>
    </source>
</evidence>
<dbReference type="Proteomes" id="UP000499080">
    <property type="component" value="Unassembled WGS sequence"/>
</dbReference>
<evidence type="ECO:0000313" key="3">
    <source>
        <dbReference type="Proteomes" id="UP000499080"/>
    </source>
</evidence>
<comment type="caution">
    <text evidence="2">The sequence shown here is derived from an EMBL/GenBank/DDBJ whole genome shotgun (WGS) entry which is preliminary data.</text>
</comment>
<name>A0A4Y2AA76_ARAVE</name>
<feature type="compositionally biased region" description="Polar residues" evidence="1">
    <location>
        <begin position="8"/>
        <end position="23"/>
    </location>
</feature>
<proteinExistence type="predicted"/>
<feature type="compositionally biased region" description="Basic residues" evidence="1">
    <location>
        <begin position="74"/>
        <end position="84"/>
    </location>
</feature>
<feature type="compositionally biased region" description="Basic and acidic residues" evidence="1">
    <location>
        <begin position="56"/>
        <end position="66"/>
    </location>
</feature>
<organism evidence="2 3">
    <name type="scientific">Araneus ventricosus</name>
    <name type="common">Orbweaver spider</name>
    <name type="synonym">Epeira ventricosa</name>
    <dbReference type="NCBI Taxonomy" id="182803"/>
    <lineage>
        <taxon>Eukaryota</taxon>
        <taxon>Metazoa</taxon>
        <taxon>Ecdysozoa</taxon>
        <taxon>Arthropoda</taxon>
        <taxon>Chelicerata</taxon>
        <taxon>Arachnida</taxon>
        <taxon>Araneae</taxon>
        <taxon>Araneomorphae</taxon>
        <taxon>Entelegynae</taxon>
        <taxon>Araneoidea</taxon>
        <taxon>Araneidae</taxon>
        <taxon>Araneus</taxon>
    </lineage>
</organism>
<dbReference type="EMBL" id="BGPR01000010">
    <property type="protein sequence ID" value="GBL76733.1"/>
    <property type="molecule type" value="Genomic_DNA"/>
</dbReference>
<protein>
    <submittedName>
        <fullName evidence="2">Uncharacterized protein</fullName>
    </submittedName>
</protein>
<keyword evidence="3" id="KW-1185">Reference proteome</keyword>
<evidence type="ECO:0000256" key="1">
    <source>
        <dbReference type="SAM" id="MobiDB-lite"/>
    </source>
</evidence>
<gene>
    <name evidence="2" type="ORF">AVEN_53414_1</name>
</gene>
<reference evidence="2 3" key="1">
    <citation type="journal article" date="2019" name="Sci. Rep.">
        <title>Orb-weaving spider Araneus ventricosus genome elucidates the spidroin gene catalogue.</title>
        <authorList>
            <person name="Kono N."/>
            <person name="Nakamura H."/>
            <person name="Ohtoshi R."/>
            <person name="Moran D.A.P."/>
            <person name="Shinohara A."/>
            <person name="Yoshida Y."/>
            <person name="Fujiwara M."/>
            <person name="Mori M."/>
            <person name="Tomita M."/>
            <person name="Arakawa K."/>
        </authorList>
    </citation>
    <scope>NUCLEOTIDE SEQUENCE [LARGE SCALE GENOMIC DNA]</scope>
</reference>